<evidence type="ECO:0000256" key="11">
    <source>
        <dbReference type="ARBA" id="ARBA00023002"/>
    </source>
</evidence>
<comment type="function">
    <text evidence="14">Catalyzes the oxidative decarboxylation of isocitrate to 2-oxoglutarate and carbon dioxide with the concomitant reduction of NADP(+).</text>
</comment>
<dbReference type="NCBIfam" id="NF005425">
    <property type="entry name" value="PRK07006.1"/>
    <property type="match status" value="1"/>
</dbReference>
<dbReference type="SUPFAM" id="SSF53659">
    <property type="entry name" value="Isocitrate/Isopropylmalate dehydrogenase-like"/>
    <property type="match status" value="1"/>
</dbReference>
<comment type="similarity">
    <text evidence="2">Belongs to the isocitrate and isopropylmalate dehydrogenases family.</text>
</comment>
<dbReference type="GO" id="GO:0051287">
    <property type="term" value="F:NAD binding"/>
    <property type="evidence" value="ECO:0007669"/>
    <property type="project" value="InterPro"/>
</dbReference>
<keyword evidence="6 20" id="KW-0329">Glyoxylate bypass</keyword>
<dbReference type="PROSITE" id="PS00470">
    <property type="entry name" value="IDH_IMDH"/>
    <property type="match status" value="1"/>
</dbReference>
<evidence type="ECO:0000313" key="24">
    <source>
        <dbReference type="Proteomes" id="UP000256337"/>
    </source>
</evidence>
<evidence type="ECO:0000313" key="23">
    <source>
        <dbReference type="EMBL" id="REI21911.1"/>
    </source>
</evidence>
<feature type="binding site" evidence="16">
    <location>
        <position position="399"/>
    </location>
    <ligand>
        <name>NADP(+)</name>
        <dbReference type="ChEBI" id="CHEBI:58349"/>
    </ligand>
</feature>
<keyword evidence="9 17" id="KW-0460">Magnesium</keyword>
<dbReference type="InterPro" id="IPR004439">
    <property type="entry name" value="Isocitrate_DH_NADP_dimer_prok"/>
</dbReference>
<dbReference type="EMBL" id="JAEDAQ010000008">
    <property type="protein sequence ID" value="MBH9580908.1"/>
    <property type="molecule type" value="Genomic_DNA"/>
</dbReference>
<dbReference type="EMBL" id="QKYD01000104">
    <property type="protein sequence ID" value="REI21911.1"/>
    <property type="molecule type" value="Genomic_DNA"/>
</dbReference>
<comment type="caution">
    <text evidence="23">The sequence shown here is derived from an EMBL/GenBank/DDBJ whole genome shotgun (WGS) entry which is preliminary data.</text>
</comment>
<comment type="catalytic activity">
    <reaction evidence="13">
        <text>D-threo-isocitrate + NADP(+) = 2-oxoglutarate + CO2 + NADPH</text>
        <dbReference type="Rhea" id="RHEA:19629"/>
        <dbReference type="ChEBI" id="CHEBI:15562"/>
        <dbReference type="ChEBI" id="CHEBI:16526"/>
        <dbReference type="ChEBI" id="CHEBI:16810"/>
        <dbReference type="ChEBI" id="CHEBI:57783"/>
        <dbReference type="ChEBI" id="CHEBI:58349"/>
        <dbReference type="EC" id="1.1.1.42"/>
    </reaction>
</comment>
<dbReference type="AlphaFoldDB" id="A0AAX1RVS9"/>
<evidence type="ECO:0000256" key="9">
    <source>
        <dbReference type="ARBA" id="ARBA00022842"/>
    </source>
</evidence>
<organism evidence="23 24">
    <name type="scientific">Staphylococcus felis</name>
    <dbReference type="NCBI Taxonomy" id="46127"/>
    <lineage>
        <taxon>Bacteria</taxon>
        <taxon>Bacillati</taxon>
        <taxon>Bacillota</taxon>
        <taxon>Bacilli</taxon>
        <taxon>Bacillales</taxon>
        <taxon>Staphylococcaceae</taxon>
        <taxon>Staphylococcus</taxon>
    </lineage>
</organism>
<feature type="binding site" evidence="16">
    <location>
        <position position="356"/>
    </location>
    <ligand>
        <name>NADP(+)</name>
        <dbReference type="ChEBI" id="CHEBI:58349"/>
    </ligand>
</feature>
<evidence type="ECO:0000256" key="17">
    <source>
        <dbReference type="PIRSR" id="PIRSR604439-3"/>
    </source>
</evidence>
<feature type="modified residue" description="N6-succinyllysine" evidence="19">
    <location>
        <position position="89"/>
    </location>
</feature>
<accession>A0AAX1RVS9</accession>
<evidence type="ECO:0000256" key="12">
    <source>
        <dbReference type="ARBA" id="ARBA00023211"/>
    </source>
</evidence>
<keyword evidence="11 23" id="KW-0560">Oxidoreductase</keyword>
<dbReference type="Proteomes" id="UP000256337">
    <property type="component" value="Unassembled WGS sequence"/>
</dbReference>
<reference evidence="22 25" key="2">
    <citation type="submission" date="2020-12" db="EMBL/GenBank/DDBJ databases">
        <title>Genomic analysis of Staphylococcus felis from a cat with skin infection.</title>
        <authorList>
            <person name="Aslantas O."/>
            <person name="Keskin O."/>
            <person name="Buyukaltay K."/>
            <person name="Gullu Yucetepe A."/>
        </authorList>
    </citation>
    <scope>NUCLEOTIDE SEQUENCE [LARGE SCALE GENOMIC DNA]</scope>
    <source>
        <strain evidence="22 25">HARRANVET</strain>
    </source>
</reference>
<name>A0AAX1RVS9_9STAP</name>
<dbReference type="Gene3D" id="3.40.718.10">
    <property type="entry name" value="Isopropylmalate Dehydrogenase"/>
    <property type="match status" value="1"/>
</dbReference>
<feature type="binding site" evidence="16">
    <location>
        <begin position="343"/>
        <end position="349"/>
    </location>
    <ligand>
        <name>NADP(+)</name>
        <dbReference type="ChEBI" id="CHEBI:58349"/>
    </ligand>
</feature>
<evidence type="ECO:0000256" key="4">
    <source>
        <dbReference type="ARBA" id="ARBA00013013"/>
    </source>
</evidence>
<dbReference type="GO" id="GO:0006097">
    <property type="term" value="P:glyoxylate cycle"/>
    <property type="evidence" value="ECO:0007669"/>
    <property type="project" value="UniProtKB-KW"/>
</dbReference>
<evidence type="ECO:0000256" key="2">
    <source>
        <dbReference type="ARBA" id="ARBA00007769"/>
    </source>
</evidence>
<evidence type="ECO:0000256" key="13">
    <source>
        <dbReference type="ARBA" id="ARBA00023554"/>
    </source>
</evidence>
<evidence type="ECO:0000256" key="15">
    <source>
        <dbReference type="PIRSR" id="PIRSR604439-1"/>
    </source>
</evidence>
<dbReference type="InterPro" id="IPR019818">
    <property type="entry name" value="IsoCit/isopropylmalate_DH_CS"/>
</dbReference>
<feature type="site" description="Critical for catalysis" evidence="18">
    <location>
        <position position="219"/>
    </location>
</feature>
<feature type="binding site" evidence="15">
    <location>
        <position position="142"/>
    </location>
    <ligand>
        <name>D-threo-isocitrate</name>
        <dbReference type="ChEBI" id="CHEBI:15562"/>
    </ligand>
</feature>
<evidence type="ECO:0000256" key="1">
    <source>
        <dbReference type="ARBA" id="ARBA00001936"/>
    </source>
</evidence>
<reference evidence="23 24" key="1">
    <citation type="journal article" date="2018" name="Vet. Microbiol.">
        <title>Characterisation of Staphylococcus felis isolated from cats using whole genome sequencing.</title>
        <authorList>
            <person name="Worthing K."/>
            <person name="Pang S."/>
            <person name="Trott D.J."/>
            <person name="Abraham S."/>
            <person name="Coombs G.W."/>
            <person name="Jordan D."/>
            <person name="McIntyre L."/>
            <person name="Davies M.R."/>
            <person name="Norris J."/>
        </authorList>
    </citation>
    <scope>NUCLEOTIDE SEQUENCE [LARGE SCALE GENOMIC DNA]</scope>
    <source>
        <strain evidence="23 24">F25</strain>
    </source>
</reference>
<evidence type="ECO:0000256" key="19">
    <source>
        <dbReference type="PIRSR" id="PIRSR604439-5"/>
    </source>
</evidence>
<keyword evidence="25" id="KW-1185">Reference proteome</keyword>
<feature type="binding site" evidence="17">
    <location>
        <position position="309"/>
    </location>
    <ligand>
        <name>Mg(2+)</name>
        <dbReference type="ChEBI" id="CHEBI:18420"/>
    </ligand>
</feature>
<evidence type="ECO:0000256" key="20">
    <source>
        <dbReference type="RuleBase" id="RU004446"/>
    </source>
</evidence>
<evidence type="ECO:0000256" key="7">
    <source>
        <dbReference type="ARBA" id="ARBA00022532"/>
    </source>
</evidence>
<keyword evidence="7 20" id="KW-0816">Tricarboxylic acid cycle</keyword>
<feature type="binding site" evidence="15">
    <location>
        <position position="108"/>
    </location>
    <ligand>
        <name>D-threo-isocitrate</name>
        <dbReference type="ChEBI" id="CHEBI:15562"/>
    </ligand>
</feature>
<evidence type="ECO:0000256" key="10">
    <source>
        <dbReference type="ARBA" id="ARBA00022857"/>
    </source>
</evidence>
<feature type="binding site" evidence="16">
    <location>
        <position position="395"/>
    </location>
    <ligand>
        <name>NADP(+)</name>
        <dbReference type="ChEBI" id="CHEBI:58349"/>
    </ligand>
</feature>
<gene>
    <name evidence="22" type="primary">icd</name>
    <name evidence="23" type="ORF">DOS76_06080</name>
    <name evidence="22" type="ORF">I9026_05925</name>
</gene>
<feature type="binding site" evidence="15">
    <location>
        <position position="118"/>
    </location>
    <ligand>
        <name>D-threo-isocitrate</name>
        <dbReference type="ChEBI" id="CHEBI:15562"/>
    </ligand>
</feature>
<protein>
    <recommendedName>
        <fullName evidence="5 20">Isocitrate dehydrogenase [NADP]</fullName>
        <ecNumber evidence="4 20">1.1.1.42</ecNumber>
    </recommendedName>
</protein>
<dbReference type="EC" id="1.1.1.42" evidence="4 20"/>
<keyword evidence="10 16" id="KW-0521">NADP</keyword>
<evidence type="ECO:0000256" key="8">
    <source>
        <dbReference type="ARBA" id="ARBA00022723"/>
    </source>
</evidence>
<evidence type="ECO:0000256" key="6">
    <source>
        <dbReference type="ARBA" id="ARBA00022435"/>
    </source>
</evidence>
<dbReference type="Proteomes" id="UP000597038">
    <property type="component" value="Unassembled WGS sequence"/>
</dbReference>
<evidence type="ECO:0000259" key="21">
    <source>
        <dbReference type="SMART" id="SM01329"/>
    </source>
</evidence>
<evidence type="ECO:0000256" key="5">
    <source>
        <dbReference type="ARBA" id="ARBA00019562"/>
    </source>
</evidence>
<evidence type="ECO:0000256" key="18">
    <source>
        <dbReference type="PIRSR" id="PIRSR604439-4"/>
    </source>
</evidence>
<evidence type="ECO:0000256" key="16">
    <source>
        <dbReference type="PIRSR" id="PIRSR604439-2"/>
    </source>
</evidence>
<feature type="site" description="Critical for catalysis" evidence="18">
    <location>
        <position position="149"/>
    </location>
</feature>
<dbReference type="GO" id="GO:0006099">
    <property type="term" value="P:tricarboxylic acid cycle"/>
    <property type="evidence" value="ECO:0007669"/>
    <property type="project" value="UniProtKB-UniRule"/>
</dbReference>
<evidence type="ECO:0000256" key="14">
    <source>
        <dbReference type="ARBA" id="ARBA00046127"/>
    </source>
</evidence>
<dbReference type="RefSeq" id="WP_115856983.1">
    <property type="nucleotide sequence ID" value="NZ_CAJUZR010000037.1"/>
</dbReference>
<keyword evidence="12 17" id="KW-0464">Manganese</keyword>
<dbReference type="PANTHER" id="PTHR43504:SF1">
    <property type="entry name" value="ISOCITRATE DEHYDROGENASE [NADP]"/>
    <property type="match status" value="1"/>
</dbReference>
<dbReference type="SMART" id="SM01329">
    <property type="entry name" value="Iso_dh"/>
    <property type="match status" value="1"/>
</dbReference>
<proteinExistence type="inferred from homology"/>
<evidence type="ECO:0000313" key="25">
    <source>
        <dbReference type="Proteomes" id="UP000597038"/>
    </source>
</evidence>
<feature type="modified residue" description="Phosphoserine" evidence="19">
    <location>
        <position position="102"/>
    </location>
</feature>
<comment type="cofactor">
    <cofactor evidence="1">
        <name>Mn(2+)</name>
        <dbReference type="ChEBI" id="CHEBI:29035"/>
    </cofactor>
</comment>
<keyword evidence="8 20" id="KW-0479">Metal-binding</keyword>
<sequence>MSEKIIKTESGLQVPNEPIIPFIIGDGIGPDIWSAASRVIDEAVKKAYNGDKKIAWKEVLAGQKAFDETGEWLPAETLDTIKSYLIAIKGPLTTPIGGGIRSLNVALRQELDLFTCLRPVRWFQGVPSPVKRPEDVDMVIFRENTEDIYAGIEFKEGSDEVKKVIEFLQNEMGAKNIRFPETSGIGIKPVSKEGTERLVRSAIQYALDNNRKTVTLVHKGNIMKFTEGAFKQWGYDLAEREFGDKVFTWQQYDKIVDEIGKDEANAAQDQAVKDGKIVIKDSIADIFLQQILTRPEDHDVVATMNLNGDYISDALAAQVGGIGIAPGANINYETGHAIFEATHGTAPKYAGLNKVNPSSVLLSGVLMLEHLGWQEAADLITQSVEKTIASKVVTYDFARLMEGATEVKTSEFADALIQNL</sequence>
<comment type="subunit">
    <text evidence="3">Homodimer.</text>
</comment>
<comment type="cofactor">
    <cofactor evidence="17">
        <name>Mg(2+)</name>
        <dbReference type="ChEBI" id="CHEBI:18420"/>
    </cofactor>
    <cofactor evidence="17">
        <name>Mn(2+)</name>
        <dbReference type="ChEBI" id="CHEBI:29035"/>
    </cofactor>
    <text evidence="17">Binds 1 Mg(2+) or Mn(2+) ion per subunit.</text>
</comment>
<feature type="binding site" evidence="16">
    <location>
        <position position="93"/>
    </location>
    <ligand>
        <name>NADP(+)</name>
        <dbReference type="ChEBI" id="CHEBI:58349"/>
    </ligand>
</feature>
<feature type="binding site" evidence="15">
    <location>
        <position position="102"/>
    </location>
    <ligand>
        <name>D-threo-isocitrate</name>
        <dbReference type="ChEBI" id="CHEBI:15562"/>
    </ligand>
</feature>
<feature type="binding site" evidence="15">
    <location>
        <position position="104"/>
    </location>
    <ligand>
        <name>D-threo-isocitrate</name>
        <dbReference type="ChEBI" id="CHEBI:15562"/>
    </ligand>
</feature>
<feature type="modified residue" description="N6-succinyllysine" evidence="19">
    <location>
        <position position="231"/>
    </location>
</feature>
<dbReference type="NCBIfam" id="TIGR00183">
    <property type="entry name" value="prok_nadp_idh"/>
    <property type="match status" value="1"/>
</dbReference>
<dbReference type="InterPro" id="IPR024084">
    <property type="entry name" value="IsoPropMal-DH-like_dom"/>
</dbReference>
<evidence type="ECO:0000313" key="22">
    <source>
        <dbReference type="EMBL" id="MBH9580908.1"/>
    </source>
</evidence>
<feature type="modified residue" description="N6-acetyllysine" evidence="19">
    <location>
        <position position="131"/>
    </location>
</feature>
<dbReference type="Pfam" id="PF00180">
    <property type="entry name" value="Iso_dh"/>
    <property type="match status" value="1"/>
</dbReference>
<dbReference type="PANTHER" id="PTHR43504">
    <property type="entry name" value="ISOCITRATE DEHYDROGENASE [NADP]"/>
    <property type="match status" value="1"/>
</dbReference>
<dbReference type="GO" id="GO:0004450">
    <property type="term" value="F:isocitrate dehydrogenase (NADP+) activity"/>
    <property type="evidence" value="ECO:0007669"/>
    <property type="project" value="UniProtKB-UniRule"/>
</dbReference>
<feature type="domain" description="Isopropylmalate dehydrogenase-like" evidence="21">
    <location>
        <begin position="19"/>
        <end position="416"/>
    </location>
</feature>
<evidence type="ECO:0000256" key="3">
    <source>
        <dbReference type="ARBA" id="ARBA00011738"/>
    </source>
</evidence>
<dbReference type="GO" id="GO:0000287">
    <property type="term" value="F:magnesium ion binding"/>
    <property type="evidence" value="ECO:0007669"/>
    <property type="project" value="InterPro"/>
</dbReference>